<dbReference type="GO" id="GO:0051287">
    <property type="term" value="F:NAD binding"/>
    <property type="evidence" value="ECO:0007669"/>
    <property type="project" value="InterPro"/>
</dbReference>
<dbReference type="GO" id="GO:0008465">
    <property type="term" value="F:hydroxypyruvate reductase (NADH) activity"/>
    <property type="evidence" value="ECO:0007669"/>
    <property type="project" value="TreeGrafter"/>
</dbReference>
<accession>A0A1I8AA87</accession>
<keyword evidence="6" id="KW-1185">Reference proteome</keyword>
<dbReference type="InterPro" id="IPR029753">
    <property type="entry name" value="D-isomer_DH_CS"/>
</dbReference>
<dbReference type="Gene3D" id="3.40.50.720">
    <property type="entry name" value="NAD(P)-binding Rossmann-like Domain"/>
    <property type="match status" value="2"/>
</dbReference>
<evidence type="ECO:0000313" key="7">
    <source>
        <dbReference type="WBParaSite" id="L893_g3838.t2"/>
    </source>
</evidence>
<name>A0A1I8AA87_9BILA</name>
<protein>
    <recommendedName>
        <fullName evidence="2">Glyoxylate reductase/hydroxypyruvate reductase</fullName>
    </recommendedName>
</protein>
<dbReference type="FunFam" id="3.40.50.720:FF:000026">
    <property type="entry name" value="Glyoxylate/hydroxypyruvate reductase B"/>
    <property type="match status" value="1"/>
</dbReference>
<dbReference type="InterPro" id="IPR006140">
    <property type="entry name" value="D-isomer_DH_NAD-bd"/>
</dbReference>
<dbReference type="CDD" id="cd05301">
    <property type="entry name" value="GDH"/>
    <property type="match status" value="1"/>
</dbReference>
<dbReference type="Pfam" id="PF02826">
    <property type="entry name" value="2-Hacid_dh_C"/>
    <property type="match status" value="1"/>
</dbReference>
<dbReference type="GO" id="GO:0030267">
    <property type="term" value="F:glyoxylate reductase (NADPH) activity"/>
    <property type="evidence" value="ECO:0007669"/>
    <property type="project" value="TreeGrafter"/>
</dbReference>
<evidence type="ECO:0000259" key="5">
    <source>
        <dbReference type="Pfam" id="PF02826"/>
    </source>
</evidence>
<keyword evidence="1 3" id="KW-0560">Oxidoreductase</keyword>
<feature type="domain" description="D-isomer specific 2-hydroxyacid dehydrogenase catalytic" evidence="4">
    <location>
        <begin position="83"/>
        <end position="343"/>
    </location>
</feature>
<evidence type="ECO:0000259" key="4">
    <source>
        <dbReference type="Pfam" id="PF00389"/>
    </source>
</evidence>
<reference evidence="7" key="1">
    <citation type="submission" date="2016-11" db="UniProtKB">
        <authorList>
            <consortium name="WormBaseParasite"/>
        </authorList>
    </citation>
    <scope>IDENTIFICATION</scope>
</reference>
<proteinExistence type="inferred from homology"/>
<feature type="domain" description="D-isomer specific 2-hydroxyacid dehydrogenase NAD-binding" evidence="5">
    <location>
        <begin position="143"/>
        <end position="317"/>
    </location>
</feature>
<evidence type="ECO:0000256" key="1">
    <source>
        <dbReference type="ARBA" id="ARBA00023002"/>
    </source>
</evidence>
<dbReference type="Pfam" id="PF00389">
    <property type="entry name" value="2-Hacid_dh"/>
    <property type="match status" value="1"/>
</dbReference>
<comment type="similarity">
    <text evidence="3">Belongs to the D-isomer specific 2-hydroxyacid dehydrogenase family.</text>
</comment>
<sequence>MHLIHARHILLLKYSIPYLSKVTIWRSMMESAINSRRPNILVTNNSINVERLREIGNVVVNPKSGVMDRRLLLEMARDNTSKYARLCAGSNDMKMIFEPRNIKVIGTMSVGYEHIDVKACKERRIGICNTPGVLTETVAELTIALLLATCRRLPEAISEAKSGGWEEWKPYWLCGKDIRGSTIGIFGMGRIGCSVAEKLRVFQPQRIVYASRSPKSLAYEYVSFDDLLKQSDIVIICASSNPETVDLFNEQNLRKMKKDSILINTSRGNLVVMDDLAKILSEGHLFAAGLDVTVPEPLGTDHKLFQLKRCVVLPHIGSASISTRDAMANMAIDGIIAGLKGEISDGMKEFLDD</sequence>
<dbReference type="InterPro" id="IPR006139">
    <property type="entry name" value="D-isomer_2_OHA_DH_cat_dom"/>
</dbReference>
<organism evidence="6 7">
    <name type="scientific">Steinernema glaseri</name>
    <dbReference type="NCBI Taxonomy" id="37863"/>
    <lineage>
        <taxon>Eukaryota</taxon>
        <taxon>Metazoa</taxon>
        <taxon>Ecdysozoa</taxon>
        <taxon>Nematoda</taxon>
        <taxon>Chromadorea</taxon>
        <taxon>Rhabditida</taxon>
        <taxon>Tylenchina</taxon>
        <taxon>Panagrolaimomorpha</taxon>
        <taxon>Strongyloidoidea</taxon>
        <taxon>Steinernematidae</taxon>
        <taxon>Steinernema</taxon>
    </lineage>
</organism>
<dbReference type="PANTHER" id="PTHR10996">
    <property type="entry name" value="2-HYDROXYACID DEHYDROGENASE-RELATED"/>
    <property type="match status" value="1"/>
</dbReference>
<dbReference type="WBParaSite" id="L893_g3838.t2">
    <property type="protein sequence ID" value="L893_g3838.t2"/>
    <property type="gene ID" value="L893_g3838"/>
</dbReference>
<dbReference type="SUPFAM" id="SSF51735">
    <property type="entry name" value="NAD(P)-binding Rossmann-fold domains"/>
    <property type="match status" value="1"/>
</dbReference>
<dbReference type="InterPro" id="IPR036291">
    <property type="entry name" value="NAD(P)-bd_dom_sf"/>
</dbReference>
<dbReference type="InterPro" id="IPR050223">
    <property type="entry name" value="D-isomer_2-hydroxyacid_DH"/>
</dbReference>
<evidence type="ECO:0000256" key="3">
    <source>
        <dbReference type="RuleBase" id="RU003719"/>
    </source>
</evidence>
<dbReference type="SUPFAM" id="SSF52283">
    <property type="entry name" value="Formate/glycerate dehydrogenase catalytic domain-like"/>
    <property type="match status" value="1"/>
</dbReference>
<dbReference type="PANTHER" id="PTHR10996:SF277">
    <property type="entry name" value="GLYOXYLATE REDUCTASE_HYDROXYPYRUVATE REDUCTASE"/>
    <property type="match status" value="1"/>
</dbReference>
<dbReference type="GO" id="GO:0005829">
    <property type="term" value="C:cytosol"/>
    <property type="evidence" value="ECO:0007669"/>
    <property type="project" value="TreeGrafter"/>
</dbReference>
<evidence type="ECO:0000313" key="6">
    <source>
        <dbReference type="Proteomes" id="UP000095287"/>
    </source>
</evidence>
<dbReference type="Proteomes" id="UP000095287">
    <property type="component" value="Unplaced"/>
</dbReference>
<dbReference type="AlphaFoldDB" id="A0A1I8AA87"/>
<dbReference type="PROSITE" id="PS00671">
    <property type="entry name" value="D_2_HYDROXYACID_DH_3"/>
    <property type="match status" value="1"/>
</dbReference>
<evidence type="ECO:0000256" key="2">
    <source>
        <dbReference type="ARBA" id="ARBA00073306"/>
    </source>
</evidence>